<evidence type="ECO:0000313" key="4">
    <source>
        <dbReference type="Proteomes" id="UP000324222"/>
    </source>
</evidence>
<evidence type="ECO:0000256" key="1">
    <source>
        <dbReference type="SAM" id="MobiDB-lite"/>
    </source>
</evidence>
<dbReference type="AlphaFoldDB" id="A0A5B7G7M7"/>
<proteinExistence type="predicted"/>
<sequence>MKQLALLTAIVSLGLTLSQSNQLTPRKLSCPSITLKAAGKSLFRATSEEADPATRVMPQCNQAGG</sequence>
<reference evidence="3 4" key="1">
    <citation type="submission" date="2019-05" db="EMBL/GenBank/DDBJ databases">
        <title>Another draft genome of Portunus trituberculatus and its Hox gene families provides insights of decapod evolution.</title>
        <authorList>
            <person name="Jeong J.-H."/>
            <person name="Song I."/>
            <person name="Kim S."/>
            <person name="Choi T."/>
            <person name="Kim D."/>
            <person name="Ryu S."/>
            <person name="Kim W."/>
        </authorList>
    </citation>
    <scope>NUCLEOTIDE SEQUENCE [LARGE SCALE GENOMIC DNA]</scope>
    <source>
        <tissue evidence="3">Muscle</tissue>
    </source>
</reference>
<evidence type="ECO:0000313" key="3">
    <source>
        <dbReference type="EMBL" id="MPC55971.1"/>
    </source>
</evidence>
<evidence type="ECO:0000256" key="2">
    <source>
        <dbReference type="SAM" id="SignalP"/>
    </source>
</evidence>
<dbReference type="Proteomes" id="UP000324222">
    <property type="component" value="Unassembled WGS sequence"/>
</dbReference>
<organism evidence="3 4">
    <name type="scientific">Portunus trituberculatus</name>
    <name type="common">Swimming crab</name>
    <name type="synonym">Neptunus trituberculatus</name>
    <dbReference type="NCBI Taxonomy" id="210409"/>
    <lineage>
        <taxon>Eukaryota</taxon>
        <taxon>Metazoa</taxon>
        <taxon>Ecdysozoa</taxon>
        <taxon>Arthropoda</taxon>
        <taxon>Crustacea</taxon>
        <taxon>Multicrustacea</taxon>
        <taxon>Malacostraca</taxon>
        <taxon>Eumalacostraca</taxon>
        <taxon>Eucarida</taxon>
        <taxon>Decapoda</taxon>
        <taxon>Pleocyemata</taxon>
        <taxon>Brachyura</taxon>
        <taxon>Eubrachyura</taxon>
        <taxon>Portunoidea</taxon>
        <taxon>Portunidae</taxon>
        <taxon>Portuninae</taxon>
        <taxon>Portunus</taxon>
    </lineage>
</organism>
<dbReference type="EMBL" id="VSRR010013588">
    <property type="protein sequence ID" value="MPC55971.1"/>
    <property type="molecule type" value="Genomic_DNA"/>
</dbReference>
<keyword evidence="4" id="KW-1185">Reference proteome</keyword>
<accession>A0A5B7G7M7</accession>
<name>A0A5B7G7M7_PORTR</name>
<feature type="signal peptide" evidence="2">
    <location>
        <begin position="1"/>
        <end position="20"/>
    </location>
</feature>
<keyword evidence="2" id="KW-0732">Signal</keyword>
<feature type="region of interest" description="Disordered" evidence="1">
    <location>
        <begin position="46"/>
        <end position="65"/>
    </location>
</feature>
<feature type="chain" id="PRO_5022674025" evidence="2">
    <location>
        <begin position="21"/>
        <end position="65"/>
    </location>
</feature>
<comment type="caution">
    <text evidence="3">The sequence shown here is derived from an EMBL/GenBank/DDBJ whole genome shotgun (WGS) entry which is preliminary data.</text>
</comment>
<gene>
    <name evidence="3" type="ORF">E2C01_049919</name>
</gene>
<protein>
    <submittedName>
        <fullName evidence="3">Uncharacterized protein</fullName>
    </submittedName>
</protein>